<keyword evidence="5" id="KW-0732">Signal</keyword>
<protein>
    <submittedName>
        <fullName evidence="6">Uncharacterized protein</fullName>
    </submittedName>
</protein>
<gene>
    <name evidence="6" type="ORF">DX914_16395</name>
</gene>
<dbReference type="Pfam" id="PF13181">
    <property type="entry name" value="TPR_8"/>
    <property type="match status" value="1"/>
</dbReference>
<accession>A0A371JY29</accession>
<reference evidence="6 7" key="1">
    <citation type="submission" date="2018-08" db="EMBL/GenBank/DDBJ databases">
        <title>Lysobacter sp. zong2l5, whole genome shotgun sequence.</title>
        <authorList>
            <person name="Zhang X."/>
            <person name="Feng G."/>
            <person name="Zhu H."/>
        </authorList>
    </citation>
    <scope>NUCLEOTIDE SEQUENCE [LARGE SCALE GENOMIC DNA]</scope>
    <source>
        <strain evidence="7">zong2l5</strain>
    </source>
</reference>
<dbReference type="PANTHER" id="PTHR45586">
    <property type="entry name" value="TPR REPEAT-CONTAINING PROTEIN PA4667"/>
    <property type="match status" value="1"/>
</dbReference>
<dbReference type="InterPro" id="IPR051012">
    <property type="entry name" value="CellSynth/LPSAsmb/PSIAsmb"/>
</dbReference>
<feature type="repeat" description="TPR" evidence="3">
    <location>
        <begin position="331"/>
        <end position="364"/>
    </location>
</feature>
<evidence type="ECO:0000256" key="4">
    <source>
        <dbReference type="SAM" id="MobiDB-lite"/>
    </source>
</evidence>
<dbReference type="OrthoDB" id="5964849at2"/>
<comment type="caution">
    <text evidence="6">The sequence shown here is derived from an EMBL/GenBank/DDBJ whole genome shotgun (WGS) entry which is preliminary data.</text>
</comment>
<dbReference type="InterPro" id="IPR019734">
    <property type="entry name" value="TPR_rpt"/>
</dbReference>
<sequence>MIKLSFRHRTVLTAAIGAVLALGTVAQVHAQSAMDRAEERRQRHAQKGEDKKSSSSTASKNDYPNATRKSPDAKASAKVTPKLKKMMDFYDDDKGAEARAVADEIIANPAANAYDHAFAAQIAAQLAYDADDSAAAVAYLKKALEFDGLDNNGHYGAMFMMAQLQLQEDQYAESLATMDRFLGETKSTKPEHLIVKGNALYRLERYKEAAPIIKQAIDASPEPKTDWQQLLMAAYAESGQGGEAIKMAEAVASKNPSDKRAQMNLVAVYLQADQYDKAAAVMEKLRSANQLGEDKDYRQLYSTYLNIDGQEKKAAEVINDGLAKGVLKPDFQAYLALAQSYYFSDQINPAIDAYKKAAPLAPDGETYLNLARVLWQEDRIPEAKEAAKQAIAKGVKKPDDAKKILALPGK</sequence>
<dbReference type="Proteomes" id="UP000264492">
    <property type="component" value="Unassembled WGS sequence"/>
</dbReference>
<proteinExistence type="predicted"/>
<dbReference type="Pfam" id="PF13432">
    <property type="entry name" value="TPR_16"/>
    <property type="match status" value="1"/>
</dbReference>
<dbReference type="AlphaFoldDB" id="A0A371JY29"/>
<dbReference type="PANTHER" id="PTHR45586:SF1">
    <property type="entry name" value="LIPOPOLYSACCHARIDE ASSEMBLY PROTEIN B"/>
    <property type="match status" value="1"/>
</dbReference>
<organism evidence="6 7">
    <name type="scientific">Lysobacter silvisoli</name>
    <dbReference type="NCBI Taxonomy" id="2293254"/>
    <lineage>
        <taxon>Bacteria</taxon>
        <taxon>Pseudomonadati</taxon>
        <taxon>Pseudomonadota</taxon>
        <taxon>Gammaproteobacteria</taxon>
        <taxon>Lysobacterales</taxon>
        <taxon>Lysobacteraceae</taxon>
        <taxon>Lysobacter</taxon>
    </lineage>
</organism>
<evidence type="ECO:0000313" key="7">
    <source>
        <dbReference type="Proteomes" id="UP000264492"/>
    </source>
</evidence>
<evidence type="ECO:0000313" key="6">
    <source>
        <dbReference type="EMBL" id="RDZ26565.1"/>
    </source>
</evidence>
<evidence type="ECO:0000256" key="1">
    <source>
        <dbReference type="ARBA" id="ARBA00022737"/>
    </source>
</evidence>
<dbReference type="SMART" id="SM00028">
    <property type="entry name" value="TPR"/>
    <property type="match status" value="4"/>
</dbReference>
<keyword evidence="1" id="KW-0677">Repeat</keyword>
<dbReference type="EMBL" id="QTSU01000003">
    <property type="protein sequence ID" value="RDZ26565.1"/>
    <property type="molecule type" value="Genomic_DNA"/>
</dbReference>
<keyword evidence="2 3" id="KW-0802">TPR repeat</keyword>
<name>A0A371JY29_9GAMM</name>
<feature type="signal peptide" evidence="5">
    <location>
        <begin position="1"/>
        <end position="30"/>
    </location>
</feature>
<feature type="compositionally biased region" description="Polar residues" evidence="4">
    <location>
        <begin position="54"/>
        <end position="68"/>
    </location>
</feature>
<evidence type="ECO:0000256" key="3">
    <source>
        <dbReference type="PROSITE-ProRule" id="PRU00339"/>
    </source>
</evidence>
<feature type="region of interest" description="Disordered" evidence="4">
    <location>
        <begin position="33"/>
        <end position="79"/>
    </location>
</feature>
<dbReference type="Gene3D" id="1.25.40.10">
    <property type="entry name" value="Tetratricopeptide repeat domain"/>
    <property type="match status" value="2"/>
</dbReference>
<dbReference type="SUPFAM" id="SSF48452">
    <property type="entry name" value="TPR-like"/>
    <property type="match status" value="2"/>
</dbReference>
<feature type="chain" id="PRO_5016596048" evidence="5">
    <location>
        <begin position="31"/>
        <end position="410"/>
    </location>
</feature>
<dbReference type="InterPro" id="IPR011990">
    <property type="entry name" value="TPR-like_helical_dom_sf"/>
</dbReference>
<keyword evidence="7" id="KW-1185">Reference proteome</keyword>
<dbReference type="Pfam" id="PF14559">
    <property type="entry name" value="TPR_19"/>
    <property type="match status" value="1"/>
</dbReference>
<dbReference type="PROSITE" id="PS50005">
    <property type="entry name" value="TPR"/>
    <property type="match status" value="1"/>
</dbReference>
<evidence type="ECO:0000256" key="2">
    <source>
        <dbReference type="ARBA" id="ARBA00022803"/>
    </source>
</evidence>
<feature type="compositionally biased region" description="Basic and acidic residues" evidence="4">
    <location>
        <begin position="35"/>
        <end position="53"/>
    </location>
</feature>
<evidence type="ECO:0000256" key="5">
    <source>
        <dbReference type="SAM" id="SignalP"/>
    </source>
</evidence>